<name>A0A6G5RPX5_9ACTN</name>
<evidence type="ECO:0000313" key="3">
    <source>
        <dbReference type="Proteomes" id="UP000495940"/>
    </source>
</evidence>
<dbReference type="KEGG" id="shaw:CEB94_36055"/>
<evidence type="ECO:0008006" key="4">
    <source>
        <dbReference type="Google" id="ProtNLM"/>
    </source>
</evidence>
<evidence type="ECO:0000256" key="1">
    <source>
        <dbReference type="SAM" id="MobiDB-lite"/>
    </source>
</evidence>
<keyword evidence="3" id="KW-1185">Reference proteome</keyword>
<feature type="compositionally biased region" description="Polar residues" evidence="1">
    <location>
        <begin position="347"/>
        <end position="359"/>
    </location>
</feature>
<dbReference type="EMBL" id="CP021978">
    <property type="protein sequence ID" value="QCD59617.1"/>
    <property type="molecule type" value="Genomic_DNA"/>
</dbReference>
<dbReference type="Gene3D" id="1.20.120.1690">
    <property type="match status" value="1"/>
</dbReference>
<feature type="region of interest" description="Disordered" evidence="1">
    <location>
        <begin position="338"/>
        <end position="361"/>
    </location>
</feature>
<evidence type="ECO:0000313" key="2">
    <source>
        <dbReference type="EMBL" id="QCD59617.1"/>
    </source>
</evidence>
<sequence length="487" mass="51846">MPPPGGGGETVVPYATTLVVDVDEPELVPRVPGESVRLLAQVRVAVLDRAQGDHADPGQLALLIALDLAEHRRERMVTAMRAALAAMPSGAWFAVVTAAGGRGNGNGPMRYYPAEPGAWTPADRQHRVNAAFAMGAAPLAADGAPKSSGYEGWLGEARRMFAGCDRPLRRLLLVTDAGTGYEDASLTEELAACGTSFTCEVVAVGTGWDYQPLERIVSRLRGTADHAGPDFAAELAEAVRRACRRAVPALPLEVTVRPGVRIESFVQFKPQHLELAADPLSGPLRHVFHALPWDPEGTGSDFLLDLRVDGAGDPLGEVLQFAMVSLGPQHEAVTARWRDPGLPPARTASSASDETTGGSSRFLDSRNRMIAHLKKGLTCLEAGRRADAERHLGQAAAVAHRLRARWVLDEIEVWGDIHDAAAGSVSVSLPADAHRVSVTLMRLGARSANEGTSRTAGRQHTACPRPDCREPAVPGALYCVRCGEELS</sequence>
<dbReference type="Gene3D" id="3.40.50.410">
    <property type="entry name" value="von Willebrand factor, type A domain"/>
    <property type="match status" value="1"/>
</dbReference>
<dbReference type="AlphaFoldDB" id="A0A6G5RPX5"/>
<reference evidence="2 3" key="1">
    <citation type="submission" date="2017-06" db="EMBL/GenBank/DDBJ databases">
        <title>Complete Genome Sequence of Streptomyces hawaiiensis NRRL 15010 and insights into acyldepsipeptides biosynthesis.</title>
        <authorList>
            <person name="Mariita R.M."/>
            <person name="Sello J.K."/>
        </authorList>
    </citation>
    <scope>NUCLEOTIDE SEQUENCE [LARGE SCALE GENOMIC DNA]</scope>
    <source>
        <strain evidence="2 3">ATCC 12236</strain>
    </source>
</reference>
<protein>
    <recommendedName>
        <fullName evidence="4">VWFA domain-containing protein</fullName>
    </recommendedName>
</protein>
<dbReference type="Proteomes" id="UP000495940">
    <property type="component" value="Chromosome"/>
</dbReference>
<dbReference type="InterPro" id="IPR036465">
    <property type="entry name" value="vWFA_dom_sf"/>
</dbReference>
<organism evidence="2 3">
    <name type="scientific">Streptomyces hawaiiensis</name>
    <dbReference type="NCBI Taxonomy" id="67305"/>
    <lineage>
        <taxon>Bacteria</taxon>
        <taxon>Bacillati</taxon>
        <taxon>Actinomycetota</taxon>
        <taxon>Actinomycetes</taxon>
        <taxon>Kitasatosporales</taxon>
        <taxon>Streptomycetaceae</taxon>
        <taxon>Streptomyces</taxon>
    </lineage>
</organism>
<proteinExistence type="predicted"/>
<accession>A0A6G5RPX5</accession>
<gene>
    <name evidence="2" type="ORF">CEB94_36055</name>
</gene>